<evidence type="ECO:0000313" key="1">
    <source>
        <dbReference type="EMBL" id="OJT04955.1"/>
    </source>
</evidence>
<proteinExistence type="predicted"/>
<reference evidence="1 2" key="1">
    <citation type="submission" date="2016-10" db="EMBL/GenBank/DDBJ databases">
        <title>Genome sequence of the basidiomycete white-rot fungus Trametes pubescens.</title>
        <authorList>
            <person name="Makela M.R."/>
            <person name="Granchi Z."/>
            <person name="Peng M."/>
            <person name="De Vries R.P."/>
            <person name="Grigoriev I."/>
            <person name="Riley R."/>
            <person name="Hilden K."/>
        </authorList>
    </citation>
    <scope>NUCLEOTIDE SEQUENCE [LARGE SCALE GENOMIC DNA]</scope>
    <source>
        <strain evidence="1 2">FBCC735</strain>
    </source>
</reference>
<dbReference type="OrthoDB" id="2756251at2759"/>
<gene>
    <name evidence="1" type="ORF">TRAPUB_4258</name>
</gene>
<sequence>MGTFHLYTLARGAARLGFTRVHSVHLALQGETGTGLTLILPTCDPDDLDPEFFEGWLATIQGPAVTAAANDNDNDKHVFLLRVVLTYRAFATQHPSLTIEKYHKFTLMFVVSSLALDSDDDAAHDLAVIDDWMTENIPLWI</sequence>
<evidence type="ECO:0000313" key="2">
    <source>
        <dbReference type="Proteomes" id="UP000184267"/>
    </source>
</evidence>
<comment type="caution">
    <text evidence="1">The sequence shown here is derived from an EMBL/GenBank/DDBJ whole genome shotgun (WGS) entry which is preliminary data.</text>
</comment>
<protein>
    <submittedName>
        <fullName evidence="1">Uncharacterized protein</fullName>
    </submittedName>
</protein>
<organism evidence="1 2">
    <name type="scientific">Trametes pubescens</name>
    <name type="common">White-rot fungus</name>
    <dbReference type="NCBI Taxonomy" id="154538"/>
    <lineage>
        <taxon>Eukaryota</taxon>
        <taxon>Fungi</taxon>
        <taxon>Dikarya</taxon>
        <taxon>Basidiomycota</taxon>
        <taxon>Agaricomycotina</taxon>
        <taxon>Agaricomycetes</taxon>
        <taxon>Polyporales</taxon>
        <taxon>Polyporaceae</taxon>
        <taxon>Trametes</taxon>
    </lineage>
</organism>
<name>A0A1M2VBM7_TRAPU</name>
<dbReference type="AlphaFoldDB" id="A0A1M2VBM7"/>
<accession>A0A1M2VBM7</accession>
<dbReference type="Proteomes" id="UP000184267">
    <property type="component" value="Unassembled WGS sequence"/>
</dbReference>
<dbReference type="EMBL" id="MNAD01001501">
    <property type="protein sequence ID" value="OJT04955.1"/>
    <property type="molecule type" value="Genomic_DNA"/>
</dbReference>
<keyword evidence="2" id="KW-1185">Reference proteome</keyword>